<evidence type="ECO:0000313" key="5">
    <source>
        <dbReference type="Proteomes" id="UP000317243"/>
    </source>
</evidence>
<dbReference type="Gene3D" id="2.40.37.20">
    <property type="entry name" value="D-serine dehydratase-like domain"/>
    <property type="match status" value="1"/>
</dbReference>
<dbReference type="EMBL" id="SIHI01000013">
    <property type="protein sequence ID" value="TWT51489.1"/>
    <property type="molecule type" value="Genomic_DNA"/>
</dbReference>
<evidence type="ECO:0000256" key="1">
    <source>
        <dbReference type="ARBA" id="ARBA00005323"/>
    </source>
</evidence>
<dbReference type="GO" id="GO:0043876">
    <property type="term" value="F:D-threonine aldolase activity"/>
    <property type="evidence" value="ECO:0007669"/>
    <property type="project" value="UniProtKB-EC"/>
</dbReference>
<feature type="domain" description="D-serine dehydratase-like" evidence="3">
    <location>
        <begin position="268"/>
        <end position="358"/>
    </location>
</feature>
<evidence type="ECO:0000256" key="2">
    <source>
        <dbReference type="ARBA" id="ARBA00023239"/>
    </source>
</evidence>
<name>A0A5C5WN27_9PLAN</name>
<dbReference type="SUPFAM" id="SSF51419">
    <property type="entry name" value="PLP-binding barrel"/>
    <property type="match status" value="1"/>
</dbReference>
<protein>
    <submittedName>
        <fullName evidence="4">D-threonine aldolase</fullName>
        <ecNumber evidence="4">4.1.2.42</ecNumber>
    </submittedName>
</protein>
<dbReference type="Proteomes" id="UP000317243">
    <property type="component" value="Unassembled WGS sequence"/>
</dbReference>
<organism evidence="4 5">
    <name type="scientific">Thalassoglobus neptunius</name>
    <dbReference type="NCBI Taxonomy" id="1938619"/>
    <lineage>
        <taxon>Bacteria</taxon>
        <taxon>Pseudomonadati</taxon>
        <taxon>Planctomycetota</taxon>
        <taxon>Planctomycetia</taxon>
        <taxon>Planctomycetales</taxon>
        <taxon>Planctomycetaceae</taxon>
        <taxon>Thalassoglobus</taxon>
    </lineage>
</organism>
<dbReference type="Pfam" id="PF01168">
    <property type="entry name" value="Ala_racemase_N"/>
    <property type="match status" value="1"/>
</dbReference>
<evidence type="ECO:0000259" key="3">
    <source>
        <dbReference type="SMART" id="SM01119"/>
    </source>
</evidence>
<dbReference type="GO" id="GO:0008721">
    <property type="term" value="F:D-serine ammonia-lyase activity"/>
    <property type="evidence" value="ECO:0007669"/>
    <property type="project" value="TreeGrafter"/>
</dbReference>
<dbReference type="CDD" id="cd06821">
    <property type="entry name" value="PLPDE_III_D-TA"/>
    <property type="match status" value="1"/>
</dbReference>
<dbReference type="InterPro" id="IPR001608">
    <property type="entry name" value="Ala_racemase_N"/>
</dbReference>
<dbReference type="AlphaFoldDB" id="A0A5C5WN27"/>
<dbReference type="RefSeq" id="WP_146510984.1">
    <property type="nucleotide sequence ID" value="NZ_SIHI01000013.1"/>
</dbReference>
<dbReference type="InterPro" id="IPR042208">
    <property type="entry name" value="D-ser_dehydrat-like_sf"/>
</dbReference>
<dbReference type="SMART" id="SM01119">
    <property type="entry name" value="D-ser_dehydrat"/>
    <property type="match status" value="1"/>
</dbReference>
<reference evidence="4 5" key="1">
    <citation type="submission" date="2019-02" db="EMBL/GenBank/DDBJ databases">
        <title>Deep-cultivation of Planctomycetes and their phenomic and genomic characterization uncovers novel biology.</title>
        <authorList>
            <person name="Wiegand S."/>
            <person name="Jogler M."/>
            <person name="Boedeker C."/>
            <person name="Pinto D."/>
            <person name="Vollmers J."/>
            <person name="Rivas-Marin E."/>
            <person name="Kohn T."/>
            <person name="Peeters S.H."/>
            <person name="Heuer A."/>
            <person name="Rast P."/>
            <person name="Oberbeckmann S."/>
            <person name="Bunk B."/>
            <person name="Jeske O."/>
            <person name="Meyerdierks A."/>
            <person name="Storesund J.E."/>
            <person name="Kallscheuer N."/>
            <person name="Luecker S."/>
            <person name="Lage O.M."/>
            <person name="Pohl T."/>
            <person name="Merkel B.J."/>
            <person name="Hornburger P."/>
            <person name="Mueller R.-W."/>
            <person name="Bruemmer F."/>
            <person name="Labrenz M."/>
            <person name="Spormann A.M."/>
            <person name="Op Den Camp H."/>
            <person name="Overmann J."/>
            <person name="Amann R."/>
            <person name="Jetten M.S.M."/>
            <person name="Mascher T."/>
            <person name="Medema M.H."/>
            <person name="Devos D.P."/>
            <person name="Kaster A.-K."/>
            <person name="Ovreas L."/>
            <person name="Rohde M."/>
            <person name="Galperin M.Y."/>
            <person name="Jogler C."/>
        </authorList>
    </citation>
    <scope>NUCLEOTIDE SEQUENCE [LARGE SCALE GENOMIC DNA]</scope>
    <source>
        <strain evidence="4 5">KOR42</strain>
    </source>
</reference>
<comment type="similarity">
    <text evidence="1">Belongs to the DSD1 family.</text>
</comment>
<dbReference type="PANTHER" id="PTHR28004">
    <property type="entry name" value="ZGC:162816-RELATED"/>
    <property type="match status" value="1"/>
</dbReference>
<accession>A0A5C5WN27</accession>
<gene>
    <name evidence="4" type="ORF">KOR42_35370</name>
</gene>
<dbReference type="PANTHER" id="PTHR28004:SF2">
    <property type="entry name" value="D-SERINE DEHYDRATASE"/>
    <property type="match status" value="1"/>
</dbReference>
<dbReference type="InterPro" id="IPR051466">
    <property type="entry name" value="D-amino_acid_metab_enzyme"/>
</dbReference>
<dbReference type="OrthoDB" id="9788869at2"/>
<sequence length="377" mass="41544">MSIPQLPNIYQINSPERIDSPSLIVFQELLDQNLNAMIKMAQQPERLRPHCKTHKMSTIIKNELQRGIRKHKAATFAEAEMLANAGVDDVFLAYNLIGPAIDRAIAFRKKFPNVRLSVTADDLTQIEALSRAMEAAGTSIDVILDINPGRDRTGLPLGESAKIAYAKISKAPGLRAAGLHLYDGHLKVSDLDERKAAVNDYWQSVSQFRDSLQADGFPVEKVICGGTPTFPAYAEINDDCIELSPGTCVYHDAGYGENFPDLDMFTPAALVMTRVISRPTANRITFDLGTKAIASDPAMGERAIFPAIPDGVQVLQNEEHLVIETASAEQWKTGDWTLAIPRHVCPTSVLYPAAIIISKGEQIDEWPIDARDRRLTI</sequence>
<dbReference type="InterPro" id="IPR026956">
    <property type="entry name" value="D-ser_dehydrat-like_dom"/>
</dbReference>
<dbReference type="InterPro" id="IPR029066">
    <property type="entry name" value="PLP-binding_barrel"/>
</dbReference>
<comment type="caution">
    <text evidence="4">The sequence shown here is derived from an EMBL/GenBank/DDBJ whole genome shotgun (WGS) entry which is preliminary data.</text>
</comment>
<keyword evidence="5" id="KW-1185">Reference proteome</keyword>
<dbReference type="GO" id="GO:0036088">
    <property type="term" value="P:D-serine catabolic process"/>
    <property type="evidence" value="ECO:0007669"/>
    <property type="project" value="TreeGrafter"/>
</dbReference>
<dbReference type="Pfam" id="PF14031">
    <property type="entry name" value="D-ser_dehydrat"/>
    <property type="match status" value="1"/>
</dbReference>
<dbReference type="Gene3D" id="3.20.20.10">
    <property type="entry name" value="Alanine racemase"/>
    <property type="match status" value="1"/>
</dbReference>
<keyword evidence="2 4" id="KW-0456">Lyase</keyword>
<proteinExistence type="inferred from homology"/>
<dbReference type="EC" id="4.1.2.42" evidence="4"/>
<evidence type="ECO:0000313" key="4">
    <source>
        <dbReference type="EMBL" id="TWT51489.1"/>
    </source>
</evidence>